<evidence type="ECO:0000313" key="1">
    <source>
        <dbReference type="EMBL" id="TNN24426.1"/>
    </source>
</evidence>
<reference evidence="1 2" key="1">
    <citation type="submission" date="2019-03" db="EMBL/GenBank/DDBJ databases">
        <title>First draft genome of Liparis tanakae, snailfish: a comprehensive survey of snailfish specific genes.</title>
        <authorList>
            <person name="Kim W."/>
            <person name="Song I."/>
            <person name="Jeong J.-H."/>
            <person name="Kim D."/>
            <person name="Kim S."/>
            <person name="Ryu S."/>
            <person name="Song J.Y."/>
            <person name="Lee S.K."/>
        </authorList>
    </citation>
    <scope>NUCLEOTIDE SEQUENCE [LARGE SCALE GENOMIC DNA]</scope>
    <source>
        <tissue evidence="1">Muscle</tissue>
    </source>
</reference>
<comment type="caution">
    <text evidence="1">The sequence shown here is derived from an EMBL/GenBank/DDBJ whole genome shotgun (WGS) entry which is preliminary data.</text>
</comment>
<evidence type="ECO:0000313" key="2">
    <source>
        <dbReference type="Proteomes" id="UP000314294"/>
    </source>
</evidence>
<protein>
    <submittedName>
        <fullName evidence="1">Uncharacterized protein</fullName>
    </submittedName>
</protein>
<dbReference type="AlphaFoldDB" id="A0A4Z2E678"/>
<dbReference type="Proteomes" id="UP000314294">
    <property type="component" value="Unassembled WGS sequence"/>
</dbReference>
<accession>A0A4Z2E678</accession>
<sequence>MKPRPCFETVDDSFLVQLARYGSIDNDQTPRGSGGEDVNYVAVERHDDQSSSGLDGPSGLRVVLSALMLIGSEPPGSLAMTSPANHVTAPAPPPLLRGLTTTWRKVLVSSNSERDGAHRKLFSS</sequence>
<gene>
    <name evidence="1" type="ORF">EYF80_065449</name>
</gene>
<keyword evidence="2" id="KW-1185">Reference proteome</keyword>
<proteinExistence type="predicted"/>
<name>A0A4Z2E678_9TELE</name>
<organism evidence="1 2">
    <name type="scientific">Liparis tanakae</name>
    <name type="common">Tanaka's snailfish</name>
    <dbReference type="NCBI Taxonomy" id="230148"/>
    <lineage>
        <taxon>Eukaryota</taxon>
        <taxon>Metazoa</taxon>
        <taxon>Chordata</taxon>
        <taxon>Craniata</taxon>
        <taxon>Vertebrata</taxon>
        <taxon>Euteleostomi</taxon>
        <taxon>Actinopterygii</taxon>
        <taxon>Neopterygii</taxon>
        <taxon>Teleostei</taxon>
        <taxon>Neoteleostei</taxon>
        <taxon>Acanthomorphata</taxon>
        <taxon>Eupercaria</taxon>
        <taxon>Perciformes</taxon>
        <taxon>Cottioidei</taxon>
        <taxon>Cottales</taxon>
        <taxon>Liparidae</taxon>
        <taxon>Liparis</taxon>
    </lineage>
</organism>
<dbReference type="EMBL" id="SRLO01015410">
    <property type="protein sequence ID" value="TNN24426.1"/>
    <property type="molecule type" value="Genomic_DNA"/>
</dbReference>